<gene>
    <name evidence="1" type="ORF">LOTGIDRAFT_170810</name>
</gene>
<dbReference type="KEGG" id="lgi:LOTGIDRAFT_170810"/>
<dbReference type="Proteomes" id="UP000030746">
    <property type="component" value="Unassembled WGS sequence"/>
</dbReference>
<reference evidence="1 2" key="1">
    <citation type="journal article" date="2013" name="Nature">
        <title>Insights into bilaterian evolution from three spiralian genomes.</title>
        <authorList>
            <person name="Simakov O."/>
            <person name="Marletaz F."/>
            <person name="Cho S.J."/>
            <person name="Edsinger-Gonzales E."/>
            <person name="Havlak P."/>
            <person name="Hellsten U."/>
            <person name="Kuo D.H."/>
            <person name="Larsson T."/>
            <person name="Lv J."/>
            <person name="Arendt D."/>
            <person name="Savage R."/>
            <person name="Osoegawa K."/>
            <person name="de Jong P."/>
            <person name="Grimwood J."/>
            <person name="Chapman J.A."/>
            <person name="Shapiro H."/>
            <person name="Aerts A."/>
            <person name="Otillar R.P."/>
            <person name="Terry A.Y."/>
            <person name="Boore J.L."/>
            <person name="Grigoriev I.V."/>
            <person name="Lindberg D.R."/>
            <person name="Seaver E.C."/>
            <person name="Weisblat D.A."/>
            <person name="Putnam N.H."/>
            <person name="Rokhsar D.S."/>
        </authorList>
    </citation>
    <scope>NUCLEOTIDE SEQUENCE [LARGE SCALE GENOMIC DNA]</scope>
</reference>
<dbReference type="CTD" id="20241551"/>
<dbReference type="OrthoDB" id="6060782at2759"/>
<dbReference type="RefSeq" id="XP_009044904.1">
    <property type="nucleotide sequence ID" value="XM_009046656.1"/>
</dbReference>
<dbReference type="HOGENOM" id="CLU_1278723_0_0_1"/>
<dbReference type="GeneID" id="20241551"/>
<keyword evidence="2" id="KW-1185">Reference proteome</keyword>
<dbReference type="AlphaFoldDB" id="V4B2V2"/>
<dbReference type="OMA" id="TYRDYHN"/>
<sequence length="211" mass="25410">MRSRRFPPEPTEFDKKFLELDNLKKEVSQHLGRLNNMRVRYTDWFERRKQTFMDSIKIIQVYSPIKMPKITSMGNLLTIIHLAERIPKRKLSKEWISPTIQEFLMFWSEICDLKVIGDEIYNKVCVYCDSITRLRDPYLKTKVDNLHTQLTVSCCEEFYFMDVHDERHNLGFYSISSQDFQFQGLMGFIPYLLRLSTQICYWSTKLYLEKE</sequence>
<protein>
    <submittedName>
        <fullName evidence="1">Uncharacterized protein</fullName>
    </submittedName>
</protein>
<name>V4B2V2_LOTGI</name>
<evidence type="ECO:0000313" key="2">
    <source>
        <dbReference type="Proteomes" id="UP000030746"/>
    </source>
</evidence>
<evidence type="ECO:0000313" key="1">
    <source>
        <dbReference type="EMBL" id="ESP04418.1"/>
    </source>
</evidence>
<dbReference type="EMBL" id="KB199753">
    <property type="protein sequence ID" value="ESP04418.1"/>
    <property type="molecule type" value="Genomic_DNA"/>
</dbReference>
<accession>V4B2V2</accession>
<proteinExistence type="predicted"/>
<organism evidence="1 2">
    <name type="scientific">Lottia gigantea</name>
    <name type="common">Giant owl limpet</name>
    <dbReference type="NCBI Taxonomy" id="225164"/>
    <lineage>
        <taxon>Eukaryota</taxon>
        <taxon>Metazoa</taxon>
        <taxon>Spiralia</taxon>
        <taxon>Lophotrochozoa</taxon>
        <taxon>Mollusca</taxon>
        <taxon>Gastropoda</taxon>
        <taxon>Patellogastropoda</taxon>
        <taxon>Lottioidea</taxon>
        <taxon>Lottiidae</taxon>
        <taxon>Lottia</taxon>
    </lineage>
</organism>